<dbReference type="RefSeq" id="WP_187748790.1">
    <property type="nucleotide sequence ID" value="NZ_CP060828.1"/>
</dbReference>
<dbReference type="AlphaFoldDB" id="A0A7H0IGB4"/>
<gene>
    <name evidence="2" type="ORF">IAG44_22050</name>
</gene>
<keyword evidence="1" id="KW-0472">Membrane</keyword>
<evidence type="ECO:0000313" key="2">
    <source>
        <dbReference type="EMBL" id="QNP71830.1"/>
    </source>
</evidence>
<keyword evidence="1" id="KW-0812">Transmembrane</keyword>
<dbReference type="Proteomes" id="UP000516052">
    <property type="component" value="Chromosome"/>
</dbReference>
<evidence type="ECO:0000313" key="3">
    <source>
        <dbReference type="Proteomes" id="UP000516052"/>
    </source>
</evidence>
<evidence type="ECO:0000256" key="1">
    <source>
        <dbReference type="SAM" id="Phobius"/>
    </source>
</evidence>
<protein>
    <submittedName>
        <fullName evidence="2">Uncharacterized protein</fullName>
    </submittedName>
</protein>
<proteinExistence type="predicted"/>
<dbReference type="KEGG" id="sroi:IAG44_22050"/>
<sequence length="136" mass="13848">MPLENGTRTGPTALGCLFLLVTTAGLLWVAASLLVSCAVTGFHDRPATPPGELLAKQANLVAYRLEAAAGDGVLTDAEISEAASAPWTAVRGADGVTVTVGHTPGPACSRYDVPLRDAAPEVRVTRLPACGLSGPE</sequence>
<keyword evidence="3" id="KW-1185">Reference proteome</keyword>
<keyword evidence="1" id="KW-1133">Transmembrane helix</keyword>
<name>A0A7H0IGB4_9ACTN</name>
<accession>A0A7H0IGB4</accession>
<organism evidence="2 3">
    <name type="scientific">Streptomyces roseirectus</name>
    <dbReference type="NCBI Taxonomy" id="2768066"/>
    <lineage>
        <taxon>Bacteria</taxon>
        <taxon>Bacillati</taxon>
        <taxon>Actinomycetota</taxon>
        <taxon>Actinomycetes</taxon>
        <taxon>Kitasatosporales</taxon>
        <taxon>Streptomycetaceae</taxon>
        <taxon>Streptomyces</taxon>
    </lineage>
</organism>
<feature type="transmembrane region" description="Helical" evidence="1">
    <location>
        <begin position="12"/>
        <end position="35"/>
    </location>
</feature>
<reference evidence="2 3" key="1">
    <citation type="submission" date="2020-08" db="EMBL/GenBank/DDBJ databases">
        <title>A novel species.</title>
        <authorList>
            <person name="Gao J."/>
        </authorList>
    </citation>
    <scope>NUCLEOTIDE SEQUENCE [LARGE SCALE GENOMIC DNA]</scope>
    <source>
        <strain evidence="2 3">CRXT-G-22</strain>
    </source>
</reference>
<dbReference type="EMBL" id="CP060828">
    <property type="protein sequence ID" value="QNP71830.1"/>
    <property type="molecule type" value="Genomic_DNA"/>
</dbReference>